<dbReference type="AlphaFoldDB" id="A0A7D5P471"/>
<keyword evidence="1" id="KW-0812">Transmembrane</keyword>
<protein>
    <submittedName>
        <fullName evidence="2">Uncharacterized protein</fullName>
    </submittedName>
</protein>
<keyword evidence="1" id="KW-1133">Transmembrane helix</keyword>
<name>A0A7D5P471_9EURY</name>
<dbReference type="OrthoDB" id="241860at2157"/>
<accession>A0A7D5P471</accession>
<dbReference type="EMBL" id="CP058910">
    <property type="protein sequence ID" value="QLH78701.1"/>
    <property type="molecule type" value="Genomic_DNA"/>
</dbReference>
<keyword evidence="3" id="KW-1185">Reference proteome</keyword>
<reference evidence="2 3" key="1">
    <citation type="submission" date="2020-07" db="EMBL/GenBank/DDBJ databases">
        <title>Halosimplex pelagicum sp. nov. and Halosimplex rubrum sp. nov., isolated from salted brown alga Laminaria, and emended description of the genus Halosimplex.</title>
        <authorList>
            <person name="Cui H."/>
        </authorList>
    </citation>
    <scope>NUCLEOTIDE SEQUENCE [LARGE SCALE GENOMIC DNA]</scope>
    <source>
        <strain evidence="2 3">R27</strain>
    </source>
</reference>
<organism evidence="2 3">
    <name type="scientific">Halosimplex rubrum</name>
    <dbReference type="NCBI Taxonomy" id="869889"/>
    <lineage>
        <taxon>Archaea</taxon>
        <taxon>Methanobacteriati</taxon>
        <taxon>Methanobacteriota</taxon>
        <taxon>Stenosarchaea group</taxon>
        <taxon>Halobacteria</taxon>
        <taxon>Halobacteriales</taxon>
        <taxon>Haloarculaceae</taxon>
        <taxon>Halosimplex</taxon>
    </lineage>
</organism>
<feature type="transmembrane region" description="Helical" evidence="1">
    <location>
        <begin position="43"/>
        <end position="62"/>
    </location>
</feature>
<feature type="transmembrane region" description="Helical" evidence="1">
    <location>
        <begin position="74"/>
        <end position="97"/>
    </location>
</feature>
<dbReference type="RefSeq" id="WP_179908580.1">
    <property type="nucleotide sequence ID" value="NZ_CP058910.1"/>
</dbReference>
<dbReference type="KEGG" id="hrr:HZS55_16015"/>
<evidence type="ECO:0000256" key="1">
    <source>
        <dbReference type="SAM" id="Phobius"/>
    </source>
</evidence>
<proteinExistence type="predicted"/>
<evidence type="ECO:0000313" key="2">
    <source>
        <dbReference type="EMBL" id="QLH78701.1"/>
    </source>
</evidence>
<feature type="transmembrane region" description="Helical" evidence="1">
    <location>
        <begin position="103"/>
        <end position="121"/>
    </location>
</feature>
<dbReference type="GeneID" id="56079400"/>
<gene>
    <name evidence="2" type="ORF">HZS55_16015</name>
</gene>
<keyword evidence="1" id="KW-0472">Membrane</keyword>
<feature type="transmembrane region" description="Helical" evidence="1">
    <location>
        <begin position="14"/>
        <end position="37"/>
    </location>
</feature>
<evidence type="ECO:0000313" key="3">
    <source>
        <dbReference type="Proteomes" id="UP000509667"/>
    </source>
</evidence>
<sequence>MDHERTPSDETRDFGGLLVAFVLVGVPIGSTAAAVAGPAGSPFGLSMTETILVAAAVLIALAEATGHRPDALQSVAFFVAFAVIQFPALLVVELLFGGVLPSSLDHLCALVGAYVLAIRLGPIETARRFRAGLERLTWIPDREYPERR</sequence>
<dbReference type="Proteomes" id="UP000509667">
    <property type="component" value="Chromosome"/>
</dbReference>